<evidence type="ECO:0000313" key="2">
    <source>
        <dbReference type="Proteomes" id="UP000000723"/>
    </source>
</evidence>
<reference evidence="2" key="1">
    <citation type="journal article" date="2008" name="Science">
        <title>Genome of an endosymbiont coupling N2 fixation to cellulolysis within RT protist cells in termite gut.</title>
        <authorList>
            <person name="Hongoh Y."/>
            <person name="Sharma V.K."/>
            <person name="Prakash T."/>
            <person name="Noda S."/>
            <person name="Toh H."/>
            <person name="Taylor T.D."/>
            <person name="Kudo T."/>
            <person name="Sakaki Y."/>
            <person name="Toyoda A."/>
            <person name="Hattori M."/>
            <person name="Ohkuma M."/>
        </authorList>
    </citation>
    <scope>NUCLEOTIDE SEQUENCE [LARGE SCALE GENOMIC DNA]</scope>
    <source>
        <plasmid evidence="2">pCFPG2</plasmid>
    </source>
</reference>
<accession>B6YSB2</accession>
<dbReference type="EMBL" id="AP010658">
    <property type="protein sequence ID" value="BAG84084.1"/>
    <property type="molecule type" value="Genomic_DNA"/>
</dbReference>
<sequence>MKYKIFLMLFPILTIIASTVPCEGQNKLVKSLSKLMEQRKIYGWDFEEKISLLDGEGIKNEIVAIAKEWNTLTHDLLHWFDKRNELTESTVKVIDKIDNREILYYRNNEISDIFNRRKALDKELDSFPLRKDEIRNRQIIVECALERHPSLQNFISSESRDNLSKEIQNYKNIIISIKSGNGPSILYYENIEKEFDKKVNLLARTTLQN</sequence>
<evidence type="ECO:0000313" key="1">
    <source>
        <dbReference type="EMBL" id="BAG84084.1"/>
    </source>
</evidence>
<dbReference type="RefSeq" id="WP_012572956.1">
    <property type="nucleotide sequence ID" value="NC_011561.1"/>
</dbReference>
<gene>
    <name evidence="1" type="ordered locus">CFPG_P2-26</name>
</gene>
<name>B6YSB2_AZOPC</name>
<keyword evidence="2" id="KW-1185">Reference proteome</keyword>
<geneLocation type="plasmid" evidence="1 2">
    <name>pCFPG2</name>
</geneLocation>
<dbReference type="HOGENOM" id="CLU_1264785_0_0_10"/>
<dbReference type="Proteomes" id="UP000000723">
    <property type="component" value="Plasmid pCFPG2"/>
</dbReference>
<keyword evidence="1" id="KW-0614">Plasmid</keyword>
<protein>
    <submittedName>
        <fullName evidence="1">Uncharacterized protein</fullName>
    </submittedName>
</protein>
<dbReference type="AlphaFoldDB" id="B6YSB2"/>
<organism evidence="1 2">
    <name type="scientific">Azobacteroides pseudotrichonymphae genomovar. CFP2</name>
    <dbReference type="NCBI Taxonomy" id="511995"/>
    <lineage>
        <taxon>Bacteria</taxon>
        <taxon>Pseudomonadati</taxon>
        <taxon>Bacteroidota</taxon>
        <taxon>Bacteroidia</taxon>
        <taxon>Bacteroidales</taxon>
        <taxon>Candidatus Azobacteroides</taxon>
    </lineage>
</organism>
<proteinExistence type="predicted"/>
<dbReference type="KEGG" id="aps:CFPG_P2-26"/>